<keyword evidence="4" id="KW-1133">Transmembrane helix</keyword>
<dbReference type="PANTHER" id="PTHR12863:SF1">
    <property type="entry name" value="FATTY ACID 2-HYDROXYLASE"/>
    <property type="match status" value="1"/>
</dbReference>
<dbReference type="OrthoDB" id="260519at2759"/>
<evidence type="ECO:0000256" key="5">
    <source>
        <dbReference type="ARBA" id="ARBA00023002"/>
    </source>
</evidence>
<dbReference type="PANTHER" id="PTHR12863">
    <property type="entry name" value="FATTY ACID HYDROXYLASE"/>
    <property type="match status" value="1"/>
</dbReference>
<evidence type="ECO:0000313" key="8">
    <source>
        <dbReference type="EMBL" id="URD80263.1"/>
    </source>
</evidence>
<dbReference type="EMBL" id="CP097503">
    <property type="protein sequence ID" value="URD80263.1"/>
    <property type="molecule type" value="Genomic_DNA"/>
</dbReference>
<dbReference type="AlphaFoldDB" id="A0A9E7JGH3"/>
<dbReference type="GO" id="GO:0005789">
    <property type="term" value="C:endoplasmic reticulum membrane"/>
    <property type="evidence" value="ECO:0007669"/>
    <property type="project" value="UniProtKB-SubCell"/>
</dbReference>
<keyword evidence="5" id="KW-0560">Oxidoreductase</keyword>
<reference evidence="8" key="1">
    <citation type="submission" date="2022-05" db="EMBL/GenBank/DDBJ databases">
        <title>The Musa troglodytarum L. genome provides insights into the mechanism of non-climacteric behaviour and enrichment of carotenoids.</title>
        <authorList>
            <person name="Wang J."/>
        </authorList>
    </citation>
    <scope>NUCLEOTIDE SEQUENCE</scope>
    <source>
        <tissue evidence="8">Leaf</tissue>
    </source>
</reference>
<evidence type="ECO:0000256" key="6">
    <source>
        <dbReference type="ARBA" id="ARBA00023098"/>
    </source>
</evidence>
<comment type="subcellular location">
    <subcellularLocation>
        <location evidence="1">Endoplasmic reticulum membrane</location>
        <topology evidence="1">Multi-pass membrane protein</topology>
    </subcellularLocation>
</comment>
<dbReference type="Proteomes" id="UP001055439">
    <property type="component" value="Chromosome 10"/>
</dbReference>
<evidence type="ECO:0000256" key="4">
    <source>
        <dbReference type="ARBA" id="ARBA00022989"/>
    </source>
</evidence>
<keyword evidence="6" id="KW-0443">Lipid metabolism</keyword>
<evidence type="ECO:0000256" key="1">
    <source>
        <dbReference type="ARBA" id="ARBA00004477"/>
    </source>
</evidence>
<evidence type="ECO:0000256" key="7">
    <source>
        <dbReference type="ARBA" id="ARBA00023136"/>
    </source>
</evidence>
<dbReference type="GO" id="GO:0080132">
    <property type="term" value="F:fatty acid 2-hydroxylase activity"/>
    <property type="evidence" value="ECO:0007669"/>
    <property type="project" value="InterPro"/>
</dbReference>
<name>A0A9E7JGH3_9LILI</name>
<evidence type="ECO:0000256" key="2">
    <source>
        <dbReference type="ARBA" id="ARBA00022692"/>
    </source>
</evidence>
<evidence type="ECO:0000313" key="9">
    <source>
        <dbReference type="Proteomes" id="UP001055439"/>
    </source>
</evidence>
<keyword evidence="3" id="KW-0256">Endoplasmic reticulum</keyword>
<sequence>MAKQAAKDIYKYGQAKNGTLDEAAASVRRPFVTRRRVLGGAAEAPPRAFRDVAVLSRSVPVLIRSRAAELCWCGLPPWPSCRRGGGALSMGGWLLNANGMVGGSNNMAASCLLVPEHVYPKGQYTPSFWNLVKLIATPSAAPALFGGGLLGYVIYDCTHYYLHHGQPSKEPAKNLKVSINHPCKTGSFSEPSQSENCGKAMS</sequence>
<keyword evidence="2" id="KW-0812">Transmembrane</keyword>
<proteinExistence type="predicted"/>
<protein>
    <submittedName>
        <fullName evidence="8">Fatty acid hydroxylase superfamily</fullName>
    </submittedName>
</protein>
<accession>A0A9E7JGH3</accession>
<gene>
    <name evidence="8" type="ORF">MUK42_22908</name>
</gene>
<organism evidence="8 9">
    <name type="scientific">Musa troglodytarum</name>
    <name type="common">fe'i banana</name>
    <dbReference type="NCBI Taxonomy" id="320322"/>
    <lineage>
        <taxon>Eukaryota</taxon>
        <taxon>Viridiplantae</taxon>
        <taxon>Streptophyta</taxon>
        <taxon>Embryophyta</taxon>
        <taxon>Tracheophyta</taxon>
        <taxon>Spermatophyta</taxon>
        <taxon>Magnoliopsida</taxon>
        <taxon>Liliopsida</taxon>
        <taxon>Zingiberales</taxon>
        <taxon>Musaceae</taxon>
        <taxon>Musa</taxon>
    </lineage>
</organism>
<dbReference type="InterPro" id="IPR014430">
    <property type="entry name" value="Scs7"/>
</dbReference>
<evidence type="ECO:0000256" key="3">
    <source>
        <dbReference type="ARBA" id="ARBA00022824"/>
    </source>
</evidence>
<keyword evidence="9" id="KW-1185">Reference proteome</keyword>
<dbReference type="GO" id="GO:0006631">
    <property type="term" value="P:fatty acid metabolic process"/>
    <property type="evidence" value="ECO:0007669"/>
    <property type="project" value="TreeGrafter"/>
</dbReference>
<keyword evidence="7" id="KW-0472">Membrane</keyword>